<proteinExistence type="inferred from homology"/>
<name>A0ABP8IW86_9BACT</name>
<keyword evidence="4 7" id="KW-0378">Hydrolase</keyword>
<dbReference type="PANTHER" id="PTHR11067:SF9">
    <property type="entry name" value="INOSINE TRIPHOSPHATE PYROPHOSPHATASE"/>
    <property type="match status" value="1"/>
</dbReference>
<feature type="binding site" evidence="7">
    <location>
        <begin position="149"/>
        <end position="152"/>
    </location>
    <ligand>
        <name>substrate</name>
    </ligand>
</feature>
<feature type="binding site" evidence="7">
    <location>
        <begin position="178"/>
        <end position="179"/>
    </location>
    <ligand>
        <name>substrate</name>
    </ligand>
</feature>
<dbReference type="Proteomes" id="UP001500454">
    <property type="component" value="Unassembled WGS sequence"/>
</dbReference>
<organism evidence="9 10">
    <name type="scientific">Hymenobacter koreensis</name>
    <dbReference type="NCBI Taxonomy" id="1084523"/>
    <lineage>
        <taxon>Bacteria</taxon>
        <taxon>Pseudomonadati</taxon>
        <taxon>Bacteroidota</taxon>
        <taxon>Cytophagia</taxon>
        <taxon>Cytophagales</taxon>
        <taxon>Hymenobacteraceae</taxon>
        <taxon>Hymenobacter</taxon>
    </lineage>
</organism>
<feature type="binding site" evidence="7">
    <location>
        <position position="68"/>
    </location>
    <ligand>
        <name>Mg(2+)</name>
        <dbReference type="ChEBI" id="CHEBI:18420"/>
    </ligand>
</feature>
<comment type="caution">
    <text evidence="9">The sequence shown here is derived from an EMBL/GenBank/DDBJ whole genome shotgun (WGS) entry which is preliminary data.</text>
</comment>
<dbReference type="RefSeq" id="WP_345222028.1">
    <property type="nucleotide sequence ID" value="NZ_BAABHA010000002.1"/>
</dbReference>
<comment type="subunit">
    <text evidence="7">Homodimer.</text>
</comment>
<evidence type="ECO:0000256" key="3">
    <source>
        <dbReference type="ARBA" id="ARBA00022741"/>
    </source>
</evidence>
<evidence type="ECO:0000256" key="8">
    <source>
        <dbReference type="RuleBase" id="RU003781"/>
    </source>
</evidence>
<feature type="active site" description="Proton acceptor" evidence="7">
    <location>
        <position position="68"/>
    </location>
</feature>
<gene>
    <name evidence="9" type="ORF">GCM10023186_10450</name>
</gene>
<comment type="catalytic activity">
    <reaction evidence="7">
        <text>dITP + H2O = dIMP + diphosphate + H(+)</text>
        <dbReference type="Rhea" id="RHEA:28342"/>
        <dbReference type="ChEBI" id="CHEBI:15377"/>
        <dbReference type="ChEBI" id="CHEBI:15378"/>
        <dbReference type="ChEBI" id="CHEBI:33019"/>
        <dbReference type="ChEBI" id="CHEBI:61194"/>
        <dbReference type="ChEBI" id="CHEBI:61382"/>
        <dbReference type="EC" id="3.6.1.66"/>
    </reaction>
</comment>
<sequence>MRLCFASNNAHKLEEIRPLLPAGTELLSLADIGCQEELPETQDTLEGNALQKAQYVWEHYGIPCFADDTGLEVTALNGEPGVYSARYAGPQRSAADNVQKLIRELEGQTDRTARFRTVVALVLSPDEKHLFDGTVQGTIIPEQRGAGGFGYDPVFVPTEGDGRSFAEMPLAAKNQLSHRSRAVSKLVAFLNHR</sequence>
<comment type="function">
    <text evidence="7">Pyrophosphatase that catalyzes the hydrolysis of nucleoside triphosphates to their monophosphate derivatives, with a high preference for the non-canonical purine nucleotides XTP (xanthosine triphosphate), dITP (deoxyinosine triphosphate) and ITP. Seems to function as a house-cleaning enzyme that removes non-canonical purine nucleotides from the nucleotide pool, thus preventing their incorporation into DNA/RNA and avoiding chromosomal lesions.</text>
</comment>
<dbReference type="EMBL" id="BAABHA010000002">
    <property type="protein sequence ID" value="GAA4376503.1"/>
    <property type="molecule type" value="Genomic_DNA"/>
</dbReference>
<dbReference type="InterPro" id="IPR020922">
    <property type="entry name" value="dITP/XTP_pyrophosphatase"/>
</dbReference>
<comment type="caution">
    <text evidence="7">Lacks conserved residue(s) required for the propagation of feature annotation.</text>
</comment>
<evidence type="ECO:0000256" key="7">
    <source>
        <dbReference type="HAMAP-Rule" id="MF_01405"/>
    </source>
</evidence>
<dbReference type="SUPFAM" id="SSF52972">
    <property type="entry name" value="ITPase-like"/>
    <property type="match status" value="1"/>
</dbReference>
<evidence type="ECO:0000256" key="6">
    <source>
        <dbReference type="ARBA" id="ARBA00023080"/>
    </source>
</evidence>
<keyword evidence="10" id="KW-1185">Reference proteome</keyword>
<accession>A0ABP8IW86</accession>
<dbReference type="PANTHER" id="PTHR11067">
    <property type="entry name" value="INOSINE TRIPHOSPHATE PYROPHOSPHATASE/HAM1 PROTEIN"/>
    <property type="match status" value="1"/>
</dbReference>
<evidence type="ECO:0000313" key="9">
    <source>
        <dbReference type="EMBL" id="GAA4376503.1"/>
    </source>
</evidence>
<dbReference type="Gene3D" id="3.90.950.10">
    <property type="match status" value="1"/>
</dbReference>
<evidence type="ECO:0000256" key="2">
    <source>
        <dbReference type="ARBA" id="ARBA00022723"/>
    </source>
</evidence>
<protein>
    <recommendedName>
        <fullName evidence="7">dITP/XTP pyrophosphatase</fullName>
        <ecNumber evidence="7">3.6.1.66</ecNumber>
    </recommendedName>
    <alternativeName>
        <fullName evidence="7">Non-canonical purine NTP pyrophosphatase</fullName>
    </alternativeName>
    <alternativeName>
        <fullName evidence="7">Non-standard purine NTP pyrophosphatase</fullName>
    </alternativeName>
    <alternativeName>
        <fullName evidence="7">Nucleoside-triphosphate diphosphatase</fullName>
    </alternativeName>
    <alternativeName>
        <fullName evidence="7">Nucleoside-triphosphate pyrophosphatase</fullName>
        <shortName evidence="7">NTPase</shortName>
    </alternativeName>
</protein>
<dbReference type="CDD" id="cd00515">
    <property type="entry name" value="HAM1"/>
    <property type="match status" value="1"/>
</dbReference>
<evidence type="ECO:0000256" key="1">
    <source>
        <dbReference type="ARBA" id="ARBA00008023"/>
    </source>
</evidence>
<feature type="binding site" evidence="7">
    <location>
        <position position="69"/>
    </location>
    <ligand>
        <name>substrate</name>
    </ligand>
</feature>
<evidence type="ECO:0000256" key="4">
    <source>
        <dbReference type="ARBA" id="ARBA00022801"/>
    </source>
</evidence>
<comment type="cofactor">
    <cofactor evidence="7">
        <name>Mg(2+)</name>
        <dbReference type="ChEBI" id="CHEBI:18420"/>
    </cofactor>
    <text evidence="7">Binds 1 Mg(2+) ion per subunit.</text>
</comment>
<keyword evidence="3 7" id="KW-0547">Nucleotide-binding</keyword>
<feature type="binding site" evidence="7">
    <location>
        <position position="173"/>
    </location>
    <ligand>
        <name>substrate</name>
    </ligand>
</feature>
<keyword evidence="2 7" id="KW-0479">Metal-binding</keyword>
<evidence type="ECO:0000313" key="10">
    <source>
        <dbReference type="Proteomes" id="UP001500454"/>
    </source>
</evidence>
<evidence type="ECO:0000256" key="5">
    <source>
        <dbReference type="ARBA" id="ARBA00022842"/>
    </source>
</evidence>
<comment type="catalytic activity">
    <reaction evidence="7">
        <text>ITP + H2O = IMP + diphosphate + H(+)</text>
        <dbReference type="Rhea" id="RHEA:29399"/>
        <dbReference type="ChEBI" id="CHEBI:15377"/>
        <dbReference type="ChEBI" id="CHEBI:15378"/>
        <dbReference type="ChEBI" id="CHEBI:33019"/>
        <dbReference type="ChEBI" id="CHEBI:58053"/>
        <dbReference type="ChEBI" id="CHEBI:61402"/>
        <dbReference type="EC" id="3.6.1.66"/>
    </reaction>
</comment>
<dbReference type="NCBIfam" id="TIGR00042">
    <property type="entry name" value="RdgB/HAM1 family non-canonical purine NTP pyrophosphatase"/>
    <property type="match status" value="1"/>
</dbReference>
<comment type="catalytic activity">
    <reaction evidence="7">
        <text>XTP + H2O = XMP + diphosphate + H(+)</text>
        <dbReference type="Rhea" id="RHEA:28610"/>
        <dbReference type="ChEBI" id="CHEBI:15377"/>
        <dbReference type="ChEBI" id="CHEBI:15378"/>
        <dbReference type="ChEBI" id="CHEBI:33019"/>
        <dbReference type="ChEBI" id="CHEBI:57464"/>
        <dbReference type="ChEBI" id="CHEBI:61314"/>
        <dbReference type="EC" id="3.6.1.66"/>
    </reaction>
</comment>
<reference evidence="10" key="1">
    <citation type="journal article" date="2019" name="Int. J. Syst. Evol. Microbiol.">
        <title>The Global Catalogue of Microorganisms (GCM) 10K type strain sequencing project: providing services to taxonomists for standard genome sequencing and annotation.</title>
        <authorList>
            <consortium name="The Broad Institute Genomics Platform"/>
            <consortium name="The Broad Institute Genome Sequencing Center for Infectious Disease"/>
            <person name="Wu L."/>
            <person name="Ma J."/>
        </authorList>
    </citation>
    <scope>NUCLEOTIDE SEQUENCE [LARGE SCALE GENOMIC DNA]</scope>
    <source>
        <strain evidence="10">JCM 17924</strain>
    </source>
</reference>
<keyword evidence="6 7" id="KW-0546">Nucleotide metabolism</keyword>
<feature type="binding site" evidence="7">
    <location>
        <begin position="7"/>
        <end position="12"/>
    </location>
    <ligand>
        <name>substrate</name>
    </ligand>
</feature>
<dbReference type="InterPro" id="IPR002637">
    <property type="entry name" value="RdgB/HAM1"/>
</dbReference>
<dbReference type="InterPro" id="IPR029001">
    <property type="entry name" value="ITPase-like_fam"/>
</dbReference>
<comment type="similarity">
    <text evidence="1 7 8">Belongs to the HAM1 NTPase family.</text>
</comment>
<dbReference type="HAMAP" id="MF_01405">
    <property type="entry name" value="Non_canon_purine_NTPase"/>
    <property type="match status" value="1"/>
</dbReference>
<keyword evidence="5 7" id="KW-0460">Magnesium</keyword>
<dbReference type="EC" id="3.6.1.66" evidence="7"/>
<dbReference type="Pfam" id="PF01725">
    <property type="entry name" value="Ham1p_like"/>
    <property type="match status" value="1"/>
</dbReference>